<gene>
    <name evidence="2" type="ORF">scyTo_0021271</name>
</gene>
<feature type="non-terminal residue" evidence="2">
    <location>
        <position position="74"/>
    </location>
</feature>
<evidence type="ECO:0000313" key="2">
    <source>
        <dbReference type="EMBL" id="GCB79200.1"/>
    </source>
</evidence>
<name>A0A401Q1H9_SCYTO</name>
<accession>A0A401Q1H9</accession>
<comment type="caution">
    <text evidence="2">The sequence shown here is derived from an EMBL/GenBank/DDBJ whole genome shotgun (WGS) entry which is preliminary data.</text>
</comment>
<evidence type="ECO:0000313" key="3">
    <source>
        <dbReference type="Proteomes" id="UP000288216"/>
    </source>
</evidence>
<keyword evidence="3" id="KW-1185">Reference proteome</keyword>
<feature type="region of interest" description="Disordered" evidence="1">
    <location>
        <begin position="1"/>
        <end position="24"/>
    </location>
</feature>
<feature type="compositionally biased region" description="Basic and acidic residues" evidence="1">
    <location>
        <begin position="63"/>
        <end position="74"/>
    </location>
</feature>
<proteinExistence type="predicted"/>
<reference evidence="2 3" key="1">
    <citation type="journal article" date="2018" name="Nat. Ecol. Evol.">
        <title>Shark genomes provide insights into elasmobranch evolution and the origin of vertebrates.</title>
        <authorList>
            <person name="Hara Y"/>
            <person name="Yamaguchi K"/>
            <person name="Onimaru K"/>
            <person name="Kadota M"/>
            <person name="Koyanagi M"/>
            <person name="Keeley SD"/>
            <person name="Tatsumi K"/>
            <person name="Tanaka K"/>
            <person name="Motone F"/>
            <person name="Kageyama Y"/>
            <person name="Nozu R"/>
            <person name="Adachi N"/>
            <person name="Nishimura O"/>
            <person name="Nakagawa R"/>
            <person name="Tanegashima C"/>
            <person name="Kiyatake I"/>
            <person name="Matsumoto R"/>
            <person name="Murakumo K"/>
            <person name="Nishida K"/>
            <person name="Terakita A"/>
            <person name="Kuratani S"/>
            <person name="Sato K"/>
            <person name="Hyodo S Kuraku.S."/>
        </authorList>
    </citation>
    <scope>NUCLEOTIDE SEQUENCE [LARGE SCALE GENOMIC DNA]</scope>
</reference>
<sequence length="74" mass="8662">MMASETERSQQVMDKPRTSLKRCKKDAMVEREWLPSPNTAETIQDMLSMAALQYSDLRNNRRKNSDSMDKRNLP</sequence>
<dbReference type="Proteomes" id="UP000288216">
    <property type="component" value="Unassembled WGS sequence"/>
</dbReference>
<dbReference type="AlphaFoldDB" id="A0A401Q1H9"/>
<feature type="region of interest" description="Disordered" evidence="1">
    <location>
        <begin position="54"/>
        <end position="74"/>
    </location>
</feature>
<dbReference type="EMBL" id="BFAA01018555">
    <property type="protein sequence ID" value="GCB79200.1"/>
    <property type="molecule type" value="Genomic_DNA"/>
</dbReference>
<organism evidence="2 3">
    <name type="scientific">Scyliorhinus torazame</name>
    <name type="common">Cloudy catshark</name>
    <name type="synonym">Catulus torazame</name>
    <dbReference type="NCBI Taxonomy" id="75743"/>
    <lineage>
        <taxon>Eukaryota</taxon>
        <taxon>Metazoa</taxon>
        <taxon>Chordata</taxon>
        <taxon>Craniata</taxon>
        <taxon>Vertebrata</taxon>
        <taxon>Chondrichthyes</taxon>
        <taxon>Elasmobranchii</taxon>
        <taxon>Galeomorphii</taxon>
        <taxon>Galeoidea</taxon>
        <taxon>Carcharhiniformes</taxon>
        <taxon>Scyliorhinidae</taxon>
        <taxon>Scyliorhinus</taxon>
    </lineage>
</organism>
<protein>
    <submittedName>
        <fullName evidence="2">Uncharacterized protein</fullName>
    </submittedName>
</protein>
<evidence type="ECO:0000256" key="1">
    <source>
        <dbReference type="SAM" id="MobiDB-lite"/>
    </source>
</evidence>
<dbReference type="STRING" id="75743.A0A401Q1H9"/>